<accession>A0A6A6U867</accession>
<organism evidence="3 4">
    <name type="scientific">Microthyrium microscopicum</name>
    <dbReference type="NCBI Taxonomy" id="703497"/>
    <lineage>
        <taxon>Eukaryota</taxon>
        <taxon>Fungi</taxon>
        <taxon>Dikarya</taxon>
        <taxon>Ascomycota</taxon>
        <taxon>Pezizomycotina</taxon>
        <taxon>Dothideomycetes</taxon>
        <taxon>Dothideomycetes incertae sedis</taxon>
        <taxon>Microthyriales</taxon>
        <taxon>Microthyriaceae</taxon>
        <taxon>Microthyrium</taxon>
    </lineage>
</organism>
<feature type="non-terminal residue" evidence="3">
    <location>
        <position position="470"/>
    </location>
</feature>
<feature type="compositionally biased region" description="Polar residues" evidence="1">
    <location>
        <begin position="451"/>
        <end position="464"/>
    </location>
</feature>
<protein>
    <recommendedName>
        <fullName evidence="2">Arrestin-like N-terminal domain-containing protein</fullName>
    </recommendedName>
</protein>
<dbReference type="InterPro" id="IPR014752">
    <property type="entry name" value="Arrestin-like_C"/>
</dbReference>
<feature type="non-terminal residue" evidence="3">
    <location>
        <position position="1"/>
    </location>
</feature>
<dbReference type="OrthoDB" id="2283785at2759"/>
<sequence length="470" mass="51315">KPEITITLNENNTNGEKIYSTFDPIEGSISIVSRTDTKFDNLEIAMTGVGKTFVDKLSSSSAMVGRSEAIHRFLKLIQPISDNDIPESRVLKAGKAYTFPFTFVVPQQLLPRSCSHSAISNHLREFHLMLPPSMGEKLGESLEPEQVKISYSIAVKLTRTKNSGKKSTIADGSRKIKIRPTTSEHPPLNTDDDRDFCLRKDKTLRKGLLKGKIGALVMEASQPKSFRLPAAHEPQHATTSVRVNLRFDPDTDDATPPRLQNISTKLKVGTFFATTTRQDFPKRASPVADLTSDSAWETLSLASFTVPAVEWTKHAATASISLSPRPESALSTFSSVSGVSCSGAPIAPSPSYHDGPFYTAHILVPLSLPTNKRFHPTFHTCLVSRVYVLQLALSLAGQTFAAPTTLRLPVQVSCAGTAAGMERQRLESVAEQAWAEAEEAMAPRYVGPTGTEMSQPQRTQSNHSLPPGYE</sequence>
<dbReference type="AlphaFoldDB" id="A0A6A6U867"/>
<reference evidence="3" key="1">
    <citation type="journal article" date="2020" name="Stud. Mycol.">
        <title>101 Dothideomycetes genomes: a test case for predicting lifestyles and emergence of pathogens.</title>
        <authorList>
            <person name="Haridas S."/>
            <person name="Albert R."/>
            <person name="Binder M."/>
            <person name="Bloem J."/>
            <person name="Labutti K."/>
            <person name="Salamov A."/>
            <person name="Andreopoulos B."/>
            <person name="Baker S."/>
            <person name="Barry K."/>
            <person name="Bills G."/>
            <person name="Bluhm B."/>
            <person name="Cannon C."/>
            <person name="Castanera R."/>
            <person name="Culley D."/>
            <person name="Daum C."/>
            <person name="Ezra D."/>
            <person name="Gonzalez J."/>
            <person name="Henrissat B."/>
            <person name="Kuo A."/>
            <person name="Liang C."/>
            <person name="Lipzen A."/>
            <person name="Lutzoni F."/>
            <person name="Magnuson J."/>
            <person name="Mondo S."/>
            <person name="Nolan M."/>
            <person name="Ohm R."/>
            <person name="Pangilinan J."/>
            <person name="Park H.-J."/>
            <person name="Ramirez L."/>
            <person name="Alfaro M."/>
            <person name="Sun H."/>
            <person name="Tritt A."/>
            <person name="Yoshinaga Y."/>
            <person name="Zwiers L.-H."/>
            <person name="Turgeon B."/>
            <person name="Goodwin S."/>
            <person name="Spatafora J."/>
            <person name="Crous P."/>
            <person name="Grigoriev I."/>
        </authorList>
    </citation>
    <scope>NUCLEOTIDE SEQUENCE</scope>
    <source>
        <strain evidence="3">CBS 115976</strain>
    </source>
</reference>
<proteinExistence type="predicted"/>
<dbReference type="InterPro" id="IPR011021">
    <property type="entry name" value="Arrestin-like_N"/>
</dbReference>
<evidence type="ECO:0000313" key="4">
    <source>
        <dbReference type="Proteomes" id="UP000799302"/>
    </source>
</evidence>
<feature type="region of interest" description="Disordered" evidence="1">
    <location>
        <begin position="442"/>
        <end position="470"/>
    </location>
</feature>
<dbReference type="PANTHER" id="PTHR31904:SF1">
    <property type="entry name" value="BYPASS OF STOP CODON PROTEIN 5-RELATED"/>
    <property type="match status" value="1"/>
</dbReference>
<dbReference type="Proteomes" id="UP000799302">
    <property type="component" value="Unassembled WGS sequence"/>
</dbReference>
<dbReference type="InterPro" id="IPR039634">
    <property type="entry name" value="Bul1-like"/>
</dbReference>
<dbReference type="EMBL" id="MU004236">
    <property type="protein sequence ID" value="KAF2668160.1"/>
    <property type="molecule type" value="Genomic_DNA"/>
</dbReference>
<keyword evidence="4" id="KW-1185">Reference proteome</keyword>
<name>A0A6A6U867_9PEZI</name>
<evidence type="ECO:0000256" key="1">
    <source>
        <dbReference type="SAM" id="MobiDB-lite"/>
    </source>
</evidence>
<dbReference type="Pfam" id="PF00339">
    <property type="entry name" value="Arrestin_N"/>
    <property type="match status" value="1"/>
</dbReference>
<gene>
    <name evidence="3" type="ORF">BT63DRAFT_358471</name>
</gene>
<feature type="domain" description="Arrestin-like N-terminal" evidence="2">
    <location>
        <begin position="14"/>
        <end position="166"/>
    </location>
</feature>
<dbReference type="Gene3D" id="2.60.40.640">
    <property type="match status" value="1"/>
</dbReference>
<evidence type="ECO:0000313" key="3">
    <source>
        <dbReference type="EMBL" id="KAF2668160.1"/>
    </source>
</evidence>
<evidence type="ECO:0000259" key="2">
    <source>
        <dbReference type="Pfam" id="PF00339"/>
    </source>
</evidence>
<dbReference type="PANTHER" id="PTHR31904">
    <property type="entry name" value="BYPASS OF STOP CODON PROTEIN 5-RELATED"/>
    <property type="match status" value="1"/>
</dbReference>